<proteinExistence type="predicted"/>
<protein>
    <submittedName>
        <fullName evidence="2">Uncharacterized protein</fullName>
    </submittedName>
</protein>
<reference evidence="2" key="1">
    <citation type="journal article" date="2023" name="DNA Res.">
        <title>Chromosome-level genome assembly of Phrynocephalus forsythii using third-generation DNA sequencing and Hi-C analysis.</title>
        <authorList>
            <person name="Qi Y."/>
            <person name="Zhao W."/>
            <person name="Zhao Y."/>
            <person name="Niu C."/>
            <person name="Cao S."/>
            <person name="Zhang Y."/>
        </authorList>
    </citation>
    <scope>NUCLEOTIDE SEQUENCE</scope>
    <source>
        <tissue evidence="2">Muscle</tissue>
    </source>
</reference>
<evidence type="ECO:0000313" key="2">
    <source>
        <dbReference type="EMBL" id="KAJ7335929.1"/>
    </source>
</evidence>
<sequence>MSLPVPKPQEVWTLEDEEQHAEVDETLQIEPDASVEDPDFEPSTSSNPYLISQADLNDLIRYLALSNSQAKLLGSRLQGWNLLSPGTRISVFRHHHKELTQFFNQKQSYFLQ</sequence>
<dbReference type="Proteomes" id="UP001142489">
    <property type="component" value="Unassembled WGS sequence"/>
</dbReference>
<dbReference type="OrthoDB" id="8958177at2759"/>
<gene>
    <name evidence="2" type="ORF">JRQ81_013870</name>
</gene>
<accession>A0A9Q0Y010</accession>
<dbReference type="EMBL" id="JAPFRF010000004">
    <property type="protein sequence ID" value="KAJ7335929.1"/>
    <property type="molecule type" value="Genomic_DNA"/>
</dbReference>
<organism evidence="2 3">
    <name type="scientific">Phrynocephalus forsythii</name>
    <dbReference type="NCBI Taxonomy" id="171643"/>
    <lineage>
        <taxon>Eukaryota</taxon>
        <taxon>Metazoa</taxon>
        <taxon>Chordata</taxon>
        <taxon>Craniata</taxon>
        <taxon>Vertebrata</taxon>
        <taxon>Euteleostomi</taxon>
        <taxon>Lepidosauria</taxon>
        <taxon>Squamata</taxon>
        <taxon>Bifurcata</taxon>
        <taxon>Unidentata</taxon>
        <taxon>Episquamata</taxon>
        <taxon>Toxicofera</taxon>
        <taxon>Iguania</taxon>
        <taxon>Acrodonta</taxon>
        <taxon>Agamidae</taxon>
        <taxon>Agaminae</taxon>
        <taxon>Phrynocephalus</taxon>
    </lineage>
</organism>
<name>A0A9Q0Y010_9SAUR</name>
<evidence type="ECO:0000256" key="1">
    <source>
        <dbReference type="SAM" id="MobiDB-lite"/>
    </source>
</evidence>
<feature type="compositionally biased region" description="Acidic residues" evidence="1">
    <location>
        <begin position="13"/>
        <end position="40"/>
    </location>
</feature>
<dbReference type="AlphaFoldDB" id="A0A9Q0Y010"/>
<comment type="caution">
    <text evidence="2">The sequence shown here is derived from an EMBL/GenBank/DDBJ whole genome shotgun (WGS) entry which is preliminary data.</text>
</comment>
<keyword evidence="3" id="KW-1185">Reference proteome</keyword>
<evidence type="ECO:0000313" key="3">
    <source>
        <dbReference type="Proteomes" id="UP001142489"/>
    </source>
</evidence>
<feature type="region of interest" description="Disordered" evidence="1">
    <location>
        <begin position="1"/>
        <end position="48"/>
    </location>
</feature>